<comment type="subcellular location">
    <subcellularLocation>
        <location evidence="1">Cell membrane</location>
        <topology evidence="1">Multi-pass membrane protein</topology>
    </subcellularLocation>
</comment>
<dbReference type="RefSeq" id="WP_076524867.1">
    <property type="nucleotide sequence ID" value="NZ_CP048103.1"/>
</dbReference>
<feature type="transmembrane region" description="Helical" evidence="7">
    <location>
        <begin position="32"/>
        <end position="53"/>
    </location>
</feature>
<keyword evidence="6 7" id="KW-0472">Membrane</keyword>
<dbReference type="Proteomes" id="UP000186795">
    <property type="component" value="Unassembled WGS sequence"/>
</dbReference>
<protein>
    <submittedName>
        <fullName evidence="9">Predicted arabinose efflux permease, MFS family</fullName>
    </submittedName>
</protein>
<accession>A0A1N7M5X9</accession>
<dbReference type="GO" id="GO:0022857">
    <property type="term" value="F:transmembrane transporter activity"/>
    <property type="evidence" value="ECO:0007669"/>
    <property type="project" value="InterPro"/>
</dbReference>
<evidence type="ECO:0000256" key="1">
    <source>
        <dbReference type="ARBA" id="ARBA00004651"/>
    </source>
</evidence>
<dbReference type="PROSITE" id="PS00216">
    <property type="entry name" value="SUGAR_TRANSPORT_1"/>
    <property type="match status" value="1"/>
</dbReference>
<feature type="transmembrane region" description="Helical" evidence="7">
    <location>
        <begin position="158"/>
        <end position="178"/>
    </location>
</feature>
<evidence type="ECO:0000256" key="5">
    <source>
        <dbReference type="ARBA" id="ARBA00022989"/>
    </source>
</evidence>
<feature type="domain" description="Major facilitator superfamily (MFS) profile" evidence="8">
    <location>
        <begin position="30"/>
        <end position="418"/>
    </location>
</feature>
<feature type="transmembrane region" description="Helical" evidence="7">
    <location>
        <begin position="184"/>
        <end position="203"/>
    </location>
</feature>
<feature type="transmembrane region" description="Helical" evidence="7">
    <location>
        <begin position="266"/>
        <end position="284"/>
    </location>
</feature>
<gene>
    <name evidence="9" type="ORF">SAMN05421790_105219</name>
</gene>
<organism evidence="9 10">
    <name type="scientific">Kroppenstedtia eburnea</name>
    <dbReference type="NCBI Taxonomy" id="714067"/>
    <lineage>
        <taxon>Bacteria</taxon>
        <taxon>Bacillati</taxon>
        <taxon>Bacillota</taxon>
        <taxon>Bacilli</taxon>
        <taxon>Bacillales</taxon>
        <taxon>Thermoactinomycetaceae</taxon>
        <taxon>Kroppenstedtia</taxon>
    </lineage>
</organism>
<sequence length="427" mass="47665">MTKKSRPSNKENRAGWIRDTVVKVRDRYHPIVWVHFWLTMSSCITGFMLYPYLVIYMTEQLGASAVAAAGAISFPSLISMFFKLWAGNISDRFGRRPVLMMAPMLQFMVLIGMIFANEVWHFYVLLTLNGLSGNLYLPAENAQIADVVSEKQRTEAYALNNVAINIGATLGPLLGIAAYHLNPPLIFCAEAAIALVTATVVYFKIPETLPKEDQDSTGQTKGKVLPGLGAHFPLYLLILFAVPVYMVEMQMNSTMPLYLKTQFVDYLLVYGTLRTVTGILTAVLQMPVTLWSKRWRAERVVMIGYSLLVAYSLFYGFTPFFWLLVIAEFCWTLTDMLLFPRLKQIVSVMADPQVRARYFSLFDISLSVGKMTAPVLGSVVLVQYGGKALFGGLGVLLLLAGVCQVILVSRVLSADRRKKEQTPEMAG</sequence>
<dbReference type="GO" id="GO:0005886">
    <property type="term" value="C:plasma membrane"/>
    <property type="evidence" value="ECO:0007669"/>
    <property type="project" value="UniProtKB-SubCell"/>
</dbReference>
<dbReference type="Pfam" id="PF07690">
    <property type="entry name" value="MFS_1"/>
    <property type="match status" value="1"/>
</dbReference>
<evidence type="ECO:0000256" key="6">
    <source>
        <dbReference type="ARBA" id="ARBA00023136"/>
    </source>
</evidence>
<keyword evidence="5 7" id="KW-1133">Transmembrane helix</keyword>
<proteinExistence type="predicted"/>
<reference evidence="10" key="1">
    <citation type="submission" date="2017-01" db="EMBL/GenBank/DDBJ databases">
        <authorList>
            <person name="Varghese N."/>
            <person name="Submissions S."/>
        </authorList>
    </citation>
    <scope>NUCLEOTIDE SEQUENCE [LARGE SCALE GENOMIC DNA]</scope>
    <source>
        <strain evidence="10">DSM 45196</strain>
    </source>
</reference>
<keyword evidence="2" id="KW-0813">Transport</keyword>
<dbReference type="PANTHER" id="PTHR43414">
    <property type="entry name" value="MULTIDRUG RESISTANCE PROTEIN MDTG"/>
    <property type="match status" value="1"/>
</dbReference>
<dbReference type="AlphaFoldDB" id="A0A1N7M5X9"/>
<evidence type="ECO:0000313" key="10">
    <source>
        <dbReference type="Proteomes" id="UP000186795"/>
    </source>
</evidence>
<keyword evidence="4 7" id="KW-0812">Transmembrane</keyword>
<dbReference type="InterPro" id="IPR020846">
    <property type="entry name" value="MFS_dom"/>
</dbReference>
<dbReference type="PROSITE" id="PS50850">
    <property type="entry name" value="MFS"/>
    <property type="match status" value="1"/>
</dbReference>
<evidence type="ECO:0000313" key="9">
    <source>
        <dbReference type="EMBL" id="SIS81409.1"/>
    </source>
</evidence>
<evidence type="ECO:0000256" key="7">
    <source>
        <dbReference type="SAM" id="Phobius"/>
    </source>
</evidence>
<dbReference type="InterPro" id="IPR011701">
    <property type="entry name" value="MFS"/>
</dbReference>
<dbReference type="Gene3D" id="1.20.1250.20">
    <property type="entry name" value="MFS general substrate transporter like domains"/>
    <property type="match status" value="1"/>
</dbReference>
<dbReference type="PANTHER" id="PTHR43414:SF1">
    <property type="entry name" value="PEPTIDE PERMEASE"/>
    <property type="match status" value="1"/>
</dbReference>
<keyword evidence="3" id="KW-1003">Cell membrane</keyword>
<feature type="transmembrane region" description="Helical" evidence="7">
    <location>
        <begin position="224"/>
        <end position="246"/>
    </location>
</feature>
<feature type="transmembrane region" description="Helical" evidence="7">
    <location>
        <begin position="120"/>
        <end position="137"/>
    </location>
</feature>
<evidence type="ECO:0000259" key="8">
    <source>
        <dbReference type="PROSITE" id="PS50850"/>
    </source>
</evidence>
<evidence type="ECO:0000256" key="3">
    <source>
        <dbReference type="ARBA" id="ARBA00022475"/>
    </source>
</evidence>
<evidence type="ECO:0000256" key="4">
    <source>
        <dbReference type="ARBA" id="ARBA00022692"/>
    </source>
</evidence>
<dbReference type="CDD" id="cd17329">
    <property type="entry name" value="MFS_MdtH_MDR_like"/>
    <property type="match status" value="1"/>
</dbReference>
<evidence type="ECO:0000256" key="2">
    <source>
        <dbReference type="ARBA" id="ARBA00022448"/>
    </source>
</evidence>
<dbReference type="InterPro" id="IPR036259">
    <property type="entry name" value="MFS_trans_sf"/>
</dbReference>
<name>A0A1N7M5X9_9BACL</name>
<dbReference type="InterPro" id="IPR005829">
    <property type="entry name" value="Sugar_transporter_CS"/>
</dbReference>
<feature type="transmembrane region" description="Helical" evidence="7">
    <location>
        <begin position="388"/>
        <end position="409"/>
    </location>
</feature>
<feature type="transmembrane region" description="Helical" evidence="7">
    <location>
        <begin position="98"/>
        <end position="114"/>
    </location>
</feature>
<dbReference type="EMBL" id="FTOD01000005">
    <property type="protein sequence ID" value="SIS81409.1"/>
    <property type="molecule type" value="Genomic_DNA"/>
</dbReference>
<dbReference type="OrthoDB" id="9793283at2"/>
<feature type="transmembrane region" description="Helical" evidence="7">
    <location>
        <begin position="65"/>
        <end position="86"/>
    </location>
</feature>
<keyword evidence="10" id="KW-1185">Reference proteome</keyword>
<dbReference type="SUPFAM" id="SSF103473">
    <property type="entry name" value="MFS general substrate transporter"/>
    <property type="match status" value="1"/>
</dbReference>